<proteinExistence type="inferred from homology"/>
<accession>A0ABQ7TA75</accession>
<feature type="domain" description="Sulfotransferase" evidence="4">
    <location>
        <begin position="36"/>
        <end position="123"/>
    </location>
</feature>
<dbReference type="PANTHER" id="PTHR11783">
    <property type="entry name" value="SULFOTRANSFERASE SULT"/>
    <property type="match status" value="1"/>
</dbReference>
<dbReference type="Proteomes" id="UP000826234">
    <property type="component" value="Unassembled WGS sequence"/>
</dbReference>
<evidence type="ECO:0000313" key="6">
    <source>
        <dbReference type="Proteomes" id="UP000826234"/>
    </source>
</evidence>
<protein>
    <recommendedName>
        <fullName evidence="3">Sulfotransferase</fullName>
        <ecNumber evidence="3">2.8.2.-</ecNumber>
    </recommendedName>
</protein>
<gene>
    <name evidence="5" type="ORF">JD844_001630</name>
</gene>
<sequence length="383" mass="44192">MDHKSGHWRLMKIEGVPLSSKTVENWDQIRGFQARPDDLLICTYPKAGTSWIQEIVDMIHHEGDPQKCDQLPLYQRSPFIELFLPKPILSGVEEAKAMPSPRILKTHLPVQLLPSSFWEQNCKEMDPDPMLEGMDVNFIKRLEPVELEGVPLLSDTVKNWAEIKRFQARPDDLLLCTYPKAGTTWIQEIVDMIQQGGDAQKCARAPLYQRSPYLEMFPPKPLPSARNIKDSAVSFFHFHRMNMGLPEPGKWDDFLKNFIAGKVTYGSWFDHVRGWWEAKNHHPILYLFYEDIKEDSAQEIQKVAQFLGIELPESVLKQIVQQTTFESMKENPMTNYSTIPSSVLDQSTVGDWKEHFTVAQSEWIDDICARELKGTSLSFRTQI</sequence>
<dbReference type="SUPFAM" id="SSF52540">
    <property type="entry name" value="P-loop containing nucleoside triphosphate hydrolases"/>
    <property type="match status" value="2"/>
</dbReference>
<dbReference type="InterPro" id="IPR027417">
    <property type="entry name" value="P-loop_NTPase"/>
</dbReference>
<keyword evidence="2 3" id="KW-0808">Transferase</keyword>
<evidence type="ECO:0000256" key="1">
    <source>
        <dbReference type="ARBA" id="ARBA00005771"/>
    </source>
</evidence>
<comment type="similarity">
    <text evidence="1 3">Belongs to the sulfotransferase 1 family.</text>
</comment>
<feature type="domain" description="Sulfotransferase" evidence="4">
    <location>
        <begin position="170"/>
        <end position="216"/>
    </location>
</feature>
<evidence type="ECO:0000256" key="2">
    <source>
        <dbReference type="ARBA" id="ARBA00022679"/>
    </source>
</evidence>
<dbReference type="EC" id="2.8.2.-" evidence="3"/>
<dbReference type="Pfam" id="PF00685">
    <property type="entry name" value="Sulfotransfer_1"/>
    <property type="match status" value="3"/>
</dbReference>
<comment type="caution">
    <text evidence="5">The sequence shown here is derived from an EMBL/GenBank/DDBJ whole genome shotgun (WGS) entry which is preliminary data.</text>
</comment>
<keyword evidence="6" id="KW-1185">Reference proteome</keyword>
<feature type="domain" description="Sulfotransferase" evidence="4">
    <location>
        <begin position="225"/>
        <end position="375"/>
    </location>
</feature>
<name>A0ABQ7TA75_PHRPL</name>
<organism evidence="5 6">
    <name type="scientific">Phrynosoma platyrhinos</name>
    <name type="common">Desert horned lizard</name>
    <dbReference type="NCBI Taxonomy" id="52577"/>
    <lineage>
        <taxon>Eukaryota</taxon>
        <taxon>Metazoa</taxon>
        <taxon>Chordata</taxon>
        <taxon>Craniata</taxon>
        <taxon>Vertebrata</taxon>
        <taxon>Euteleostomi</taxon>
        <taxon>Lepidosauria</taxon>
        <taxon>Squamata</taxon>
        <taxon>Bifurcata</taxon>
        <taxon>Unidentata</taxon>
        <taxon>Episquamata</taxon>
        <taxon>Toxicofera</taxon>
        <taxon>Iguania</taxon>
        <taxon>Phrynosomatidae</taxon>
        <taxon>Phrynosomatinae</taxon>
        <taxon>Phrynosoma</taxon>
    </lineage>
</organism>
<dbReference type="Gene3D" id="3.40.50.300">
    <property type="entry name" value="P-loop containing nucleotide triphosphate hydrolases"/>
    <property type="match status" value="2"/>
</dbReference>
<evidence type="ECO:0000313" key="5">
    <source>
        <dbReference type="EMBL" id="KAH0626568.1"/>
    </source>
</evidence>
<dbReference type="InterPro" id="IPR000863">
    <property type="entry name" value="Sulfotransferase_dom"/>
</dbReference>
<evidence type="ECO:0000256" key="3">
    <source>
        <dbReference type="RuleBase" id="RU361155"/>
    </source>
</evidence>
<dbReference type="EMBL" id="JAIPUX010000521">
    <property type="protein sequence ID" value="KAH0626568.1"/>
    <property type="molecule type" value="Genomic_DNA"/>
</dbReference>
<reference evidence="5 6" key="1">
    <citation type="journal article" date="2022" name="Gigascience">
        <title>A chromosome-level genome assembly and annotation of the desert horned lizard, Phrynosoma platyrhinos, provides insight into chromosomal rearrangements among reptiles.</title>
        <authorList>
            <person name="Koochekian N."/>
            <person name="Ascanio A."/>
            <person name="Farleigh K."/>
            <person name="Card D.C."/>
            <person name="Schield D.R."/>
            <person name="Castoe T.A."/>
            <person name="Jezkova T."/>
        </authorList>
    </citation>
    <scope>NUCLEOTIDE SEQUENCE [LARGE SCALE GENOMIC DNA]</scope>
    <source>
        <strain evidence="5">NK-2021</strain>
    </source>
</reference>
<evidence type="ECO:0000259" key="4">
    <source>
        <dbReference type="Pfam" id="PF00685"/>
    </source>
</evidence>